<dbReference type="InterPro" id="IPR036770">
    <property type="entry name" value="Ankyrin_rpt-contain_sf"/>
</dbReference>
<keyword evidence="1" id="KW-0677">Repeat</keyword>
<name>A0A679JCZ5_9HYPH</name>
<dbReference type="Pfam" id="PF12796">
    <property type="entry name" value="Ank_2"/>
    <property type="match status" value="1"/>
</dbReference>
<accession>A0A679JCZ5</accession>
<dbReference type="Gene3D" id="1.25.40.20">
    <property type="entry name" value="Ankyrin repeat-containing domain"/>
    <property type="match status" value="1"/>
</dbReference>
<dbReference type="PROSITE" id="PS50088">
    <property type="entry name" value="ANK_REPEAT"/>
    <property type="match status" value="3"/>
</dbReference>
<dbReference type="SUPFAM" id="SSF48403">
    <property type="entry name" value="Ankyrin repeat"/>
    <property type="match status" value="1"/>
</dbReference>
<evidence type="ECO:0000256" key="3">
    <source>
        <dbReference type="PROSITE-ProRule" id="PRU00023"/>
    </source>
</evidence>
<feature type="repeat" description="ANK" evidence="3">
    <location>
        <begin position="121"/>
        <end position="153"/>
    </location>
</feature>
<dbReference type="AlphaFoldDB" id="A0A679JCZ5"/>
<sequence>MQSETPASPNPALPELDSETLAFAGRVFQYARAGHVEELEELFAQGLPANLLNDKGDSLLMLAAYNGQVETTHLILDNGGDPELSNDRGQTPLAGAAFKGDMAIVELLLEKGAMIDGTGTGTRTALMTAAMFNRTEMVELLLARGADPARRDGNGQNAADLARSMNAADTPFQLEAAIRLARLSVD</sequence>
<keyword evidence="2 3" id="KW-0040">ANK repeat</keyword>
<dbReference type="EMBL" id="LR743504">
    <property type="protein sequence ID" value="CAA2107968.1"/>
    <property type="molecule type" value="Genomic_DNA"/>
</dbReference>
<dbReference type="PANTHER" id="PTHR24171">
    <property type="entry name" value="ANKYRIN REPEAT DOMAIN-CONTAINING PROTEIN 39-RELATED"/>
    <property type="match status" value="1"/>
</dbReference>
<evidence type="ECO:0000256" key="1">
    <source>
        <dbReference type="ARBA" id="ARBA00022737"/>
    </source>
</evidence>
<feature type="repeat" description="ANK" evidence="3">
    <location>
        <begin position="88"/>
        <end position="120"/>
    </location>
</feature>
<organism evidence="4">
    <name type="scientific">Methylobacterium bullatum</name>
    <dbReference type="NCBI Taxonomy" id="570505"/>
    <lineage>
        <taxon>Bacteria</taxon>
        <taxon>Pseudomonadati</taxon>
        <taxon>Pseudomonadota</taxon>
        <taxon>Alphaproteobacteria</taxon>
        <taxon>Hyphomicrobiales</taxon>
        <taxon>Methylobacteriaceae</taxon>
        <taxon>Methylobacterium</taxon>
    </lineage>
</organism>
<dbReference type="PROSITE" id="PS50297">
    <property type="entry name" value="ANK_REP_REGION"/>
    <property type="match status" value="3"/>
</dbReference>
<feature type="repeat" description="ANK" evidence="3">
    <location>
        <begin position="55"/>
        <end position="87"/>
    </location>
</feature>
<protein>
    <submittedName>
        <fullName evidence="4">Uncharacterized protein</fullName>
    </submittedName>
</protein>
<reference evidence="4" key="1">
    <citation type="submission" date="2019-12" db="EMBL/GenBank/DDBJ databases">
        <authorList>
            <person name="Cremers G."/>
        </authorList>
    </citation>
    <scope>NUCLEOTIDE SEQUENCE</scope>
    <source>
        <strain evidence="4">Mbul1</strain>
    </source>
</reference>
<evidence type="ECO:0000256" key="2">
    <source>
        <dbReference type="ARBA" id="ARBA00023043"/>
    </source>
</evidence>
<dbReference type="InterPro" id="IPR002110">
    <property type="entry name" value="Ankyrin_rpt"/>
</dbReference>
<dbReference type="PANTHER" id="PTHR24171:SF9">
    <property type="entry name" value="ANKYRIN REPEAT DOMAIN-CONTAINING PROTEIN 39"/>
    <property type="match status" value="1"/>
</dbReference>
<gene>
    <name evidence="4" type="ORF">MBUL_04428</name>
</gene>
<evidence type="ECO:0000313" key="4">
    <source>
        <dbReference type="EMBL" id="CAA2107968.1"/>
    </source>
</evidence>
<proteinExistence type="predicted"/>
<dbReference type="SMART" id="SM00248">
    <property type="entry name" value="ANK"/>
    <property type="match status" value="3"/>
</dbReference>